<dbReference type="EMBL" id="CADCTZ010000963">
    <property type="protein sequence ID" value="CAA9373439.1"/>
    <property type="molecule type" value="Genomic_DNA"/>
</dbReference>
<organism evidence="1">
    <name type="scientific">uncultured Microcoleus sp</name>
    <dbReference type="NCBI Taxonomy" id="259945"/>
    <lineage>
        <taxon>Bacteria</taxon>
        <taxon>Bacillati</taxon>
        <taxon>Cyanobacteriota</taxon>
        <taxon>Cyanophyceae</taxon>
        <taxon>Oscillatoriophycideae</taxon>
        <taxon>Oscillatoriales</taxon>
        <taxon>Microcoleaceae</taxon>
        <taxon>Microcoleus</taxon>
        <taxon>environmental samples</taxon>
    </lineage>
</organism>
<protein>
    <submittedName>
        <fullName evidence="1">Uncharacterized protein</fullName>
    </submittedName>
</protein>
<reference evidence="1" key="1">
    <citation type="submission" date="2020-02" db="EMBL/GenBank/DDBJ databases">
        <authorList>
            <person name="Meier V. D."/>
        </authorList>
    </citation>
    <scope>NUCLEOTIDE SEQUENCE</scope>
    <source>
        <strain evidence="1">AVDCRST_MAG84</strain>
    </source>
</reference>
<sequence>MLRMKSVSPQLIPFEIYLKFEIDNGLLCMGLQLVYSCIHFLNSYH</sequence>
<accession>A0A6J4MZS4</accession>
<name>A0A6J4MZS4_9CYAN</name>
<evidence type="ECO:0000313" key="1">
    <source>
        <dbReference type="EMBL" id="CAA9373439.1"/>
    </source>
</evidence>
<proteinExistence type="predicted"/>
<gene>
    <name evidence="1" type="ORF">AVDCRST_MAG84-4514</name>
</gene>
<dbReference type="AlphaFoldDB" id="A0A6J4MZS4"/>